<evidence type="ECO:0000313" key="9">
    <source>
        <dbReference type="EMBL" id="SHH19082.1"/>
    </source>
</evidence>
<name>A0A1M5QYA2_9BRAD</name>
<dbReference type="PANTHER" id="PTHR42718:SF42">
    <property type="entry name" value="EXPORT PROTEIN"/>
    <property type="match status" value="1"/>
</dbReference>
<dbReference type="CDD" id="cd17321">
    <property type="entry name" value="MFS_MMR_MDR_like"/>
    <property type="match status" value="1"/>
</dbReference>
<dbReference type="GO" id="GO:0022857">
    <property type="term" value="F:transmembrane transporter activity"/>
    <property type="evidence" value="ECO:0007669"/>
    <property type="project" value="InterPro"/>
</dbReference>
<dbReference type="EMBL" id="LT670818">
    <property type="protein sequence ID" value="SHH19082.1"/>
    <property type="molecule type" value="Genomic_DNA"/>
</dbReference>
<keyword evidence="3" id="KW-1003">Cell membrane</keyword>
<dbReference type="InterPro" id="IPR004638">
    <property type="entry name" value="EmrB-like"/>
</dbReference>
<gene>
    <name evidence="9" type="ORF">SAMN05444169_6235</name>
</gene>
<feature type="transmembrane region" description="Helical" evidence="7">
    <location>
        <begin position="62"/>
        <end position="83"/>
    </location>
</feature>
<dbReference type="NCBIfam" id="TIGR00711">
    <property type="entry name" value="efflux_EmrB"/>
    <property type="match status" value="1"/>
</dbReference>
<dbReference type="InterPro" id="IPR036259">
    <property type="entry name" value="MFS_trans_sf"/>
</dbReference>
<keyword evidence="5 7" id="KW-1133">Transmembrane helix</keyword>
<feature type="transmembrane region" description="Helical" evidence="7">
    <location>
        <begin position="24"/>
        <end position="42"/>
    </location>
</feature>
<evidence type="ECO:0000256" key="3">
    <source>
        <dbReference type="ARBA" id="ARBA00022475"/>
    </source>
</evidence>
<feature type="transmembrane region" description="Helical" evidence="7">
    <location>
        <begin position="282"/>
        <end position="308"/>
    </location>
</feature>
<keyword evidence="2" id="KW-0813">Transport</keyword>
<reference evidence="9 10" key="1">
    <citation type="submission" date="2016-11" db="EMBL/GenBank/DDBJ databases">
        <authorList>
            <person name="Jaros S."/>
            <person name="Januszkiewicz K."/>
            <person name="Wedrychowicz H."/>
        </authorList>
    </citation>
    <scope>NUCLEOTIDE SEQUENCE [LARGE SCALE GENOMIC DNA]</scope>
    <source>
        <strain evidence="9 10">GAS242</strain>
    </source>
</reference>
<feature type="transmembrane region" description="Helical" evidence="7">
    <location>
        <begin position="213"/>
        <end position="234"/>
    </location>
</feature>
<feature type="transmembrane region" description="Helical" evidence="7">
    <location>
        <begin position="320"/>
        <end position="340"/>
    </location>
</feature>
<feature type="transmembrane region" description="Helical" evidence="7">
    <location>
        <begin position="154"/>
        <end position="176"/>
    </location>
</feature>
<evidence type="ECO:0000259" key="8">
    <source>
        <dbReference type="PROSITE" id="PS50850"/>
    </source>
</evidence>
<dbReference type="InterPro" id="IPR011701">
    <property type="entry name" value="MFS"/>
</dbReference>
<evidence type="ECO:0000313" key="10">
    <source>
        <dbReference type="Proteomes" id="UP000190675"/>
    </source>
</evidence>
<dbReference type="RefSeq" id="WP_079569211.1">
    <property type="nucleotide sequence ID" value="NZ_LT670818.1"/>
</dbReference>
<evidence type="ECO:0000256" key="6">
    <source>
        <dbReference type="ARBA" id="ARBA00023136"/>
    </source>
</evidence>
<dbReference type="SUPFAM" id="SSF103473">
    <property type="entry name" value="MFS general substrate transporter"/>
    <property type="match status" value="1"/>
</dbReference>
<dbReference type="Proteomes" id="UP000190675">
    <property type="component" value="Chromosome I"/>
</dbReference>
<evidence type="ECO:0000256" key="2">
    <source>
        <dbReference type="ARBA" id="ARBA00022448"/>
    </source>
</evidence>
<feature type="transmembrane region" description="Helical" evidence="7">
    <location>
        <begin position="446"/>
        <end position="465"/>
    </location>
</feature>
<protein>
    <submittedName>
        <fullName evidence="9">Drug resistance transporter, EmrB/QacA subfamily</fullName>
    </submittedName>
</protein>
<feature type="domain" description="Major facilitator superfamily (MFS) profile" evidence="8">
    <location>
        <begin position="29"/>
        <end position="463"/>
    </location>
</feature>
<evidence type="ECO:0000256" key="7">
    <source>
        <dbReference type="SAM" id="Phobius"/>
    </source>
</evidence>
<proteinExistence type="predicted"/>
<dbReference type="Gene3D" id="1.20.1250.20">
    <property type="entry name" value="MFS general substrate transporter like domains"/>
    <property type="match status" value="1"/>
</dbReference>
<keyword evidence="4 7" id="KW-0812">Transmembrane</keyword>
<dbReference type="OrthoDB" id="2414439at2"/>
<feature type="transmembrane region" description="Helical" evidence="7">
    <location>
        <begin position="182"/>
        <end position="201"/>
    </location>
</feature>
<accession>A0A1M5QYA2</accession>
<feature type="transmembrane region" description="Helical" evidence="7">
    <location>
        <begin position="123"/>
        <end position="142"/>
    </location>
</feature>
<feature type="transmembrane region" description="Helical" evidence="7">
    <location>
        <begin position="416"/>
        <end position="434"/>
    </location>
</feature>
<dbReference type="PROSITE" id="PS50850">
    <property type="entry name" value="MFS"/>
    <property type="match status" value="1"/>
</dbReference>
<dbReference type="PANTHER" id="PTHR42718">
    <property type="entry name" value="MAJOR FACILITATOR SUPERFAMILY MULTIDRUG TRANSPORTER MFSC"/>
    <property type="match status" value="1"/>
</dbReference>
<feature type="transmembrane region" description="Helical" evidence="7">
    <location>
        <begin position="95"/>
        <end position="117"/>
    </location>
</feature>
<evidence type="ECO:0000256" key="1">
    <source>
        <dbReference type="ARBA" id="ARBA00004651"/>
    </source>
</evidence>
<dbReference type="PRINTS" id="PR01036">
    <property type="entry name" value="TCRTETB"/>
</dbReference>
<dbReference type="AlphaFoldDB" id="A0A1M5QYA2"/>
<feature type="transmembrane region" description="Helical" evidence="7">
    <location>
        <begin position="347"/>
        <end position="366"/>
    </location>
</feature>
<organism evidence="9 10">
    <name type="scientific">Bradyrhizobium erythrophlei</name>
    <dbReference type="NCBI Taxonomy" id="1437360"/>
    <lineage>
        <taxon>Bacteria</taxon>
        <taxon>Pseudomonadati</taxon>
        <taxon>Pseudomonadota</taxon>
        <taxon>Alphaproteobacteria</taxon>
        <taxon>Hyphomicrobiales</taxon>
        <taxon>Nitrobacteraceae</taxon>
        <taxon>Bradyrhizobium</taxon>
    </lineage>
</organism>
<dbReference type="Gene3D" id="1.20.1720.10">
    <property type="entry name" value="Multidrug resistance protein D"/>
    <property type="match status" value="1"/>
</dbReference>
<dbReference type="Pfam" id="PF07690">
    <property type="entry name" value="MFS_1"/>
    <property type="match status" value="1"/>
</dbReference>
<feature type="transmembrane region" description="Helical" evidence="7">
    <location>
        <begin position="372"/>
        <end position="395"/>
    </location>
</feature>
<sequence>MTSALHLSCDAATARAAGGTSSPVFPQLVIATTILASSLALIDSSVVNVGLPAIGRSFDADAAGLQWVVNAYLLPLSALLLLGGAAGDRFGRRRLLIAGVLLFAIASLACAVAPTILSLLLARFVQGGAAAVLMPNSLAILGQSFSGEAKGRAIGIWAATGAAAGAVGPVLGGWLIDVASWRFAFLINLPLSAAAIVLAYLYVDKDVDDTTSVLDWSGGALVTVGLGLATWALTEGSGRAWSLSAFVALGAGLIFSGLFLLVERRHGDKAMMPLALFGSRSFVGLTLLTFLLYGALGGLFVLVPYVLIQAGGYTATQAGAALLPLPLVIAVASPGAGALAARVGPRWPLIAGPVIVAAGFLLLVRIGSNPSYWLGVFPAMAVIALGMAGAVAPLTTAVLMSVDSRHTGAASGLNSAVARTGGLVVTAIIGPVIASSGPALLSAFDIAAAAGALICVAAAASAALFDGPGG</sequence>
<feature type="transmembrane region" description="Helical" evidence="7">
    <location>
        <begin position="240"/>
        <end position="262"/>
    </location>
</feature>
<dbReference type="GO" id="GO:0005886">
    <property type="term" value="C:plasma membrane"/>
    <property type="evidence" value="ECO:0007669"/>
    <property type="project" value="UniProtKB-SubCell"/>
</dbReference>
<comment type="subcellular location">
    <subcellularLocation>
        <location evidence="1">Cell membrane</location>
        <topology evidence="1">Multi-pass membrane protein</topology>
    </subcellularLocation>
</comment>
<dbReference type="InterPro" id="IPR020846">
    <property type="entry name" value="MFS_dom"/>
</dbReference>
<evidence type="ECO:0000256" key="5">
    <source>
        <dbReference type="ARBA" id="ARBA00022989"/>
    </source>
</evidence>
<evidence type="ECO:0000256" key="4">
    <source>
        <dbReference type="ARBA" id="ARBA00022692"/>
    </source>
</evidence>
<keyword evidence="6 7" id="KW-0472">Membrane</keyword>